<evidence type="ECO:0000256" key="2">
    <source>
        <dbReference type="ARBA" id="ARBA00022475"/>
    </source>
</evidence>
<feature type="transmembrane region" description="Helical" evidence="8">
    <location>
        <begin position="473"/>
        <end position="494"/>
    </location>
</feature>
<dbReference type="PANTHER" id="PTHR33908">
    <property type="entry name" value="MANNOSYLTRANSFERASE YKCB-RELATED"/>
    <property type="match status" value="1"/>
</dbReference>
<organism evidence="10">
    <name type="scientific">Rhizobium rhizogenes</name>
    <name type="common">Agrobacterium rhizogenes</name>
    <dbReference type="NCBI Taxonomy" id="359"/>
    <lineage>
        <taxon>Bacteria</taxon>
        <taxon>Pseudomonadati</taxon>
        <taxon>Pseudomonadota</taxon>
        <taxon>Alphaproteobacteria</taxon>
        <taxon>Hyphomicrobiales</taxon>
        <taxon>Rhizobiaceae</taxon>
        <taxon>Rhizobium/Agrobacterium group</taxon>
        <taxon>Rhizobium</taxon>
    </lineage>
</organism>
<dbReference type="PANTHER" id="PTHR33908:SF11">
    <property type="entry name" value="MEMBRANE PROTEIN"/>
    <property type="match status" value="1"/>
</dbReference>
<evidence type="ECO:0000256" key="4">
    <source>
        <dbReference type="ARBA" id="ARBA00022679"/>
    </source>
</evidence>
<evidence type="ECO:0000256" key="6">
    <source>
        <dbReference type="ARBA" id="ARBA00022989"/>
    </source>
</evidence>
<comment type="subcellular location">
    <subcellularLocation>
        <location evidence="1">Cell membrane</location>
        <topology evidence="1">Multi-pass membrane protein</topology>
    </subcellularLocation>
</comment>
<keyword evidence="6 8" id="KW-1133">Transmembrane helix</keyword>
<feature type="transmembrane region" description="Helical" evidence="8">
    <location>
        <begin position="110"/>
        <end position="134"/>
    </location>
</feature>
<keyword evidence="4 10" id="KW-0808">Transferase</keyword>
<dbReference type="GO" id="GO:0016763">
    <property type="term" value="F:pentosyltransferase activity"/>
    <property type="evidence" value="ECO:0007669"/>
    <property type="project" value="TreeGrafter"/>
</dbReference>
<feature type="transmembrane region" description="Helical" evidence="8">
    <location>
        <begin position="238"/>
        <end position="260"/>
    </location>
</feature>
<dbReference type="RefSeq" id="WP_200991910.1">
    <property type="nucleotide sequence ID" value="NZ_MK318989.1"/>
</dbReference>
<evidence type="ECO:0000256" key="1">
    <source>
        <dbReference type="ARBA" id="ARBA00004651"/>
    </source>
</evidence>
<dbReference type="Pfam" id="PF13231">
    <property type="entry name" value="PMT_2"/>
    <property type="match status" value="1"/>
</dbReference>
<name>A0A7S4ZUV0_RHIRH</name>
<accession>A0A7S4ZUV0</accession>
<evidence type="ECO:0000259" key="9">
    <source>
        <dbReference type="Pfam" id="PF13231"/>
    </source>
</evidence>
<dbReference type="GO" id="GO:0009103">
    <property type="term" value="P:lipopolysaccharide biosynthetic process"/>
    <property type="evidence" value="ECO:0007669"/>
    <property type="project" value="UniProtKB-ARBA"/>
</dbReference>
<keyword evidence="3 10" id="KW-0328">Glycosyltransferase</keyword>
<feature type="transmembrane region" description="Helical" evidence="8">
    <location>
        <begin position="82"/>
        <end position="104"/>
    </location>
</feature>
<feature type="transmembrane region" description="Helical" evidence="8">
    <location>
        <begin position="369"/>
        <end position="402"/>
    </location>
</feature>
<dbReference type="GO" id="GO:0005886">
    <property type="term" value="C:plasma membrane"/>
    <property type="evidence" value="ECO:0007669"/>
    <property type="project" value="UniProtKB-SubCell"/>
</dbReference>
<keyword evidence="10" id="KW-0614">Plasmid</keyword>
<protein>
    <submittedName>
        <fullName evidence="10">Dolichyl-phosphate-mannose-mannosyltransferase family protein</fullName>
    </submittedName>
</protein>
<evidence type="ECO:0000256" key="7">
    <source>
        <dbReference type="ARBA" id="ARBA00023136"/>
    </source>
</evidence>
<evidence type="ECO:0000256" key="5">
    <source>
        <dbReference type="ARBA" id="ARBA00022692"/>
    </source>
</evidence>
<sequence length="653" mass="70893">MQQVQALGATHKHAFLRLFVVSVICALLDFVAFAGLVRVGIDPMKAHVLSFACGVLLYCVCIATGILAQIDGSADNGSRSQQLAVFLSLRILVLGLRGGILMVAMTTLKIPVLLSGASVVFASAAIGLLADALFLWPTISIERRKLFAAVGIVIYLVSLRLIFLGLANLLPEEAYYWNYSQHLDIGYLDHPPMVAWLIWLGTTLFGDNEFGVRIGAYCCWLLTAAFSFYFARNLFDKATAVACAMLVAVVPFYFSTGFLMMPDAPLTAAWAATLFFLERALLGEKRLAWLGAGVSVGLGLLSKYTILLLGPAALLFVLIDPRSRRWLSRKEPYIAAAVAALLFSPVIYWNATHQWMSFAFQGTRRVDGAFQFTLPSLLVSVAVLLTPTGFIAAAACLTTNIFAVRSRAGATRALFLLLFTLVPLSVFVVFSLFHENKPNWTGPLWLAILPFVASTFVGALGGRQLSGSRLRRAWMPTIGIAMAVYAALFHYVVLGFPGVGYINNIRTLPVAWSEFGQAVGSIEAAVAKESTAPVVLIGTDKYFLASEMAFYARQPQGVRDNSVGQSAIGGSSLMYDIWHPAETVRGSTAVLVSVKRSELQQDDIPQYFSRLTDIQEQAVRKHGAVVGSFYYRIGYDLGNCAGTGMPCRSSSGD</sequence>
<gene>
    <name evidence="10" type="ORF">pC6.5d_712</name>
</gene>
<feature type="transmembrane region" description="Helical" evidence="8">
    <location>
        <begin position="331"/>
        <end position="349"/>
    </location>
</feature>
<feature type="transmembrane region" description="Helical" evidence="8">
    <location>
        <begin position="146"/>
        <end position="170"/>
    </location>
</feature>
<keyword evidence="5 8" id="KW-0812">Transmembrane</keyword>
<dbReference type="EMBL" id="MK318989">
    <property type="protein sequence ID" value="QCL10605.1"/>
    <property type="molecule type" value="Genomic_DNA"/>
</dbReference>
<evidence type="ECO:0000256" key="3">
    <source>
        <dbReference type="ARBA" id="ARBA00022676"/>
    </source>
</evidence>
<reference evidence="10" key="1">
    <citation type="submission" date="2018-12" db="EMBL/GenBank/DDBJ databases">
        <title>Three Rhizobium rhizogenes strains isolated from the same crown gall tumor carry diverse plasmids.</title>
        <authorList>
            <person name="Pulawska J."/>
            <person name="Kuzmanovic N."/>
        </authorList>
    </citation>
    <scope>NUCLEOTIDE SEQUENCE</scope>
    <source>
        <strain evidence="10">C6.5</strain>
        <plasmid evidence="10">pC6.5d</plasmid>
    </source>
</reference>
<feature type="domain" description="Glycosyltransferase RgtA/B/C/D-like" evidence="9">
    <location>
        <begin position="189"/>
        <end position="349"/>
    </location>
</feature>
<proteinExistence type="predicted"/>
<feature type="transmembrane region" description="Helical" evidence="8">
    <location>
        <begin position="48"/>
        <end position="70"/>
    </location>
</feature>
<feature type="transmembrane region" description="Helical" evidence="8">
    <location>
        <begin position="440"/>
        <end position="461"/>
    </location>
</feature>
<feature type="transmembrane region" description="Helical" evidence="8">
    <location>
        <begin position="15"/>
        <end position="36"/>
    </location>
</feature>
<evidence type="ECO:0000256" key="8">
    <source>
        <dbReference type="SAM" id="Phobius"/>
    </source>
</evidence>
<keyword evidence="2" id="KW-1003">Cell membrane</keyword>
<feature type="transmembrane region" description="Helical" evidence="8">
    <location>
        <begin position="210"/>
        <end position="231"/>
    </location>
</feature>
<feature type="transmembrane region" description="Helical" evidence="8">
    <location>
        <begin position="287"/>
        <end position="319"/>
    </location>
</feature>
<geneLocation type="plasmid" evidence="10">
    <name>pC6.5d</name>
</geneLocation>
<dbReference type="InterPro" id="IPR038731">
    <property type="entry name" value="RgtA/B/C-like"/>
</dbReference>
<dbReference type="InterPro" id="IPR050297">
    <property type="entry name" value="LipidA_mod_glycosyltrf_83"/>
</dbReference>
<keyword evidence="7 8" id="KW-0472">Membrane</keyword>
<feature type="transmembrane region" description="Helical" evidence="8">
    <location>
        <begin position="414"/>
        <end position="434"/>
    </location>
</feature>
<evidence type="ECO:0000313" key="10">
    <source>
        <dbReference type="EMBL" id="QCL10605.1"/>
    </source>
</evidence>
<dbReference type="AlphaFoldDB" id="A0A7S4ZUV0"/>